<dbReference type="Proteomes" id="UP000076490">
    <property type="component" value="Unassembled WGS sequence"/>
</dbReference>
<accession>A0A163GAD4</accession>
<evidence type="ECO:0000256" key="5">
    <source>
        <dbReference type="ARBA" id="ARBA00023210"/>
    </source>
</evidence>
<dbReference type="InterPro" id="IPR053712">
    <property type="entry name" value="Bac_CellDiv_Activator"/>
</dbReference>
<organism evidence="10 11">
    <name type="scientific">Bhargavaea cecembensis</name>
    <dbReference type="NCBI Taxonomy" id="394098"/>
    <lineage>
        <taxon>Bacteria</taxon>
        <taxon>Bacillati</taxon>
        <taxon>Bacillota</taxon>
        <taxon>Bacilli</taxon>
        <taxon>Bacillales</taxon>
        <taxon>Caryophanaceae</taxon>
        <taxon>Bhargavaea</taxon>
    </lineage>
</organism>
<proteinExistence type="predicted"/>
<dbReference type="InterPro" id="IPR007838">
    <property type="entry name" value="Cell_div_ZapA-like"/>
</dbReference>
<evidence type="ECO:0000313" key="10">
    <source>
        <dbReference type="EMBL" id="KZE39951.1"/>
    </source>
</evidence>
<comment type="subunit">
    <text evidence="8">Homodimer. Interacts with FtsZ.</text>
</comment>
<dbReference type="Pfam" id="PF05164">
    <property type="entry name" value="ZapA"/>
    <property type="match status" value="1"/>
</dbReference>
<dbReference type="GO" id="GO:0030428">
    <property type="term" value="C:cell septum"/>
    <property type="evidence" value="ECO:0007669"/>
    <property type="project" value="TreeGrafter"/>
</dbReference>
<comment type="function">
    <text evidence="7">Activator of cell division through the inhibition of FtsZ GTPase activity, therefore promoting FtsZ assembly into bundles of protofilaments necessary for the formation of the division Z ring. It is recruited early at mid-cell but it is not essential for cell division.</text>
</comment>
<keyword evidence="3" id="KW-0963">Cytoplasm</keyword>
<protein>
    <recommendedName>
        <fullName evidence="2">Cell division protein ZapA</fullName>
    </recommendedName>
    <alternativeName>
        <fullName evidence="9">Z ring-associated protein ZapA</fullName>
    </alternativeName>
</protein>
<gene>
    <name evidence="10" type="ORF">AV656_01340</name>
</gene>
<dbReference type="RefSeq" id="WP_063178065.1">
    <property type="nucleotide sequence ID" value="NZ_LQNT01000001.1"/>
</dbReference>
<dbReference type="GO" id="GO:0032153">
    <property type="term" value="C:cell division site"/>
    <property type="evidence" value="ECO:0007669"/>
    <property type="project" value="TreeGrafter"/>
</dbReference>
<dbReference type="SUPFAM" id="SSF102829">
    <property type="entry name" value="Cell division protein ZapA-like"/>
    <property type="match status" value="1"/>
</dbReference>
<dbReference type="GO" id="GO:0005829">
    <property type="term" value="C:cytosol"/>
    <property type="evidence" value="ECO:0007669"/>
    <property type="project" value="TreeGrafter"/>
</dbReference>
<evidence type="ECO:0000313" key="11">
    <source>
        <dbReference type="Proteomes" id="UP000076490"/>
    </source>
</evidence>
<sequence>MAEPEKNRVSVDIYGQTYQMMGKETVGHMRLVASFVDDMMREISSKNRSLDTTKIAVLTALNTVNESLKQKERIEELENELKQLKG</sequence>
<keyword evidence="6" id="KW-0131">Cell cycle</keyword>
<dbReference type="NCBIfam" id="NF010724">
    <property type="entry name" value="PRK14126.1"/>
    <property type="match status" value="1"/>
</dbReference>
<dbReference type="PANTHER" id="PTHR34981:SF1">
    <property type="entry name" value="CELL DIVISION PROTEIN ZAPA"/>
    <property type="match status" value="1"/>
</dbReference>
<dbReference type="GO" id="GO:0000921">
    <property type="term" value="P:septin ring assembly"/>
    <property type="evidence" value="ECO:0007669"/>
    <property type="project" value="TreeGrafter"/>
</dbReference>
<reference evidence="10 11" key="1">
    <citation type="submission" date="2016-01" db="EMBL/GenBank/DDBJ databases">
        <title>Whole genome sequencing of Bhargavaea cecembensis T14.</title>
        <authorList>
            <person name="Hong K.W."/>
        </authorList>
    </citation>
    <scope>NUCLEOTIDE SEQUENCE [LARGE SCALE GENOMIC DNA]</scope>
    <source>
        <strain evidence="10 11">T14</strain>
    </source>
</reference>
<evidence type="ECO:0000256" key="2">
    <source>
        <dbReference type="ARBA" id="ARBA00015195"/>
    </source>
</evidence>
<dbReference type="GO" id="GO:0043093">
    <property type="term" value="P:FtsZ-dependent cytokinesis"/>
    <property type="evidence" value="ECO:0007669"/>
    <property type="project" value="TreeGrafter"/>
</dbReference>
<evidence type="ECO:0000256" key="4">
    <source>
        <dbReference type="ARBA" id="ARBA00022618"/>
    </source>
</evidence>
<dbReference type="AlphaFoldDB" id="A0A163GAD4"/>
<evidence type="ECO:0000256" key="3">
    <source>
        <dbReference type="ARBA" id="ARBA00022490"/>
    </source>
</evidence>
<name>A0A163GAD4_9BACL</name>
<evidence type="ECO:0000256" key="1">
    <source>
        <dbReference type="ARBA" id="ARBA00004496"/>
    </source>
</evidence>
<dbReference type="Gene3D" id="6.10.250.790">
    <property type="match status" value="1"/>
</dbReference>
<dbReference type="EMBL" id="LQNT01000001">
    <property type="protein sequence ID" value="KZE39951.1"/>
    <property type="molecule type" value="Genomic_DNA"/>
</dbReference>
<evidence type="ECO:0000256" key="9">
    <source>
        <dbReference type="ARBA" id="ARBA00033158"/>
    </source>
</evidence>
<keyword evidence="5" id="KW-0717">Septation</keyword>
<evidence type="ECO:0000256" key="7">
    <source>
        <dbReference type="ARBA" id="ARBA00024910"/>
    </source>
</evidence>
<keyword evidence="4 10" id="KW-0132">Cell division</keyword>
<dbReference type="InterPro" id="IPR036192">
    <property type="entry name" value="Cell_div_ZapA-like_sf"/>
</dbReference>
<dbReference type="PANTHER" id="PTHR34981">
    <property type="entry name" value="CELL DIVISION PROTEIN ZAPA"/>
    <property type="match status" value="1"/>
</dbReference>
<evidence type="ECO:0000256" key="6">
    <source>
        <dbReference type="ARBA" id="ARBA00023306"/>
    </source>
</evidence>
<comment type="caution">
    <text evidence="10">The sequence shown here is derived from an EMBL/GenBank/DDBJ whole genome shotgun (WGS) entry which is preliminary data.</text>
</comment>
<comment type="subcellular location">
    <subcellularLocation>
        <location evidence="1">Cytoplasm</location>
    </subcellularLocation>
</comment>
<dbReference type="OrthoDB" id="9808604at2"/>
<evidence type="ECO:0000256" key="8">
    <source>
        <dbReference type="ARBA" id="ARBA00026068"/>
    </source>
</evidence>
<dbReference type="GO" id="GO:0000917">
    <property type="term" value="P:division septum assembly"/>
    <property type="evidence" value="ECO:0007669"/>
    <property type="project" value="UniProtKB-KW"/>
</dbReference>